<name>J9GIV2_9ZZZZ</name>
<comment type="caution">
    <text evidence="7">The sequence shown here is derived from an EMBL/GenBank/DDBJ whole genome shotgun (WGS) entry which is preliminary data.</text>
</comment>
<sequence length="778" mass="89744">MMKSVFRISCLFLLAFSTSCSVNKFIPENSYLLDEVRIVSEEKEVKPAAFSTYVRQNPNAKWFNLVRIPMRTYCLSGVDSTRWMNRFFRKIGDAPAIYDEELARKSQAEMQKAVRNMGYMRAQVLLDRQIHKNRIKLTYRIQPGRPYRVRQVAYDIDDSAICRLMKQDSVHSLLAEGMLFDVNQLDAERQRVAQLLQNKGYYKFNKDFLVYQADTTRNTYQVDLTLRLLPYQRKKEDVPQPHQAYKVGKVNFLSDIELISARQNRSSEHAEPFDSLDYKGYRLYSRGKSFLRPQALVDFNRIRPGEWYCEQDVQDTYANLGRMRALKYTNVRFQEVKRNDSTQLDAYVFLARNQNKSVAFEIEGTNSAGDLGAAASVAFQHRNVFRGSEAFQIKIRGAYEAITGLGSSSLDYVNENYIEYGVESSLNFPQFVFPFLSSDYKRRIRATSEVGLKFTSQVRPEFSRTLASASWSYRWSDRKRRQHRFDLLDINYVYMPSTSRAFQEYLDSMSYRNSALKASYENQLVVRTGYSFSYNSAGGNMMRTPSQNSYSIRVNIEEAGNLLYGFSRLFHSQPKEGKNYVLASIPFAQYVKGDIDFSANYMFNPRNSMVFHVGLGVAYPYGNSKILPFEKRYFSGGANSVRGWSVRSLGPGVFKGSKDGRMDFINQAGDIKLDLNLEFRTHLFWKLKGAAFVDAGNIWTIREDSGQEGGLFKFDEFYKQIAVAYGLGIRFDLDYLILRFDGGMKAINPIGEGKERYPILCPNLGRDFAFHFAVGYPF</sequence>
<dbReference type="PANTHER" id="PTHR12815:SF47">
    <property type="entry name" value="TRANSLOCATION AND ASSEMBLY MODULE SUBUNIT TAMA"/>
    <property type="match status" value="1"/>
</dbReference>
<feature type="domain" description="Bacterial surface antigen (D15)" evidence="6">
    <location>
        <begin position="462"/>
        <end position="776"/>
    </location>
</feature>
<keyword evidence="4" id="KW-0472">Membrane</keyword>
<organism evidence="7">
    <name type="scientific">gut metagenome</name>
    <dbReference type="NCBI Taxonomy" id="749906"/>
    <lineage>
        <taxon>unclassified sequences</taxon>
        <taxon>metagenomes</taxon>
        <taxon>organismal metagenomes</taxon>
    </lineage>
</organism>
<dbReference type="Pfam" id="PF01103">
    <property type="entry name" value="Omp85"/>
    <property type="match status" value="1"/>
</dbReference>
<evidence type="ECO:0000256" key="1">
    <source>
        <dbReference type="ARBA" id="ARBA00004370"/>
    </source>
</evidence>
<gene>
    <name evidence="7" type="ORF">EVA_09991</name>
</gene>
<evidence type="ECO:0000256" key="3">
    <source>
        <dbReference type="ARBA" id="ARBA00022729"/>
    </source>
</evidence>
<dbReference type="InterPro" id="IPR039910">
    <property type="entry name" value="D15-like"/>
</dbReference>
<dbReference type="PANTHER" id="PTHR12815">
    <property type="entry name" value="SORTING AND ASSEMBLY MACHINERY SAMM50 PROTEIN FAMILY MEMBER"/>
    <property type="match status" value="1"/>
</dbReference>
<evidence type="ECO:0000259" key="6">
    <source>
        <dbReference type="Pfam" id="PF01103"/>
    </source>
</evidence>
<comment type="subcellular location">
    <subcellularLocation>
        <location evidence="1">Membrane</location>
    </subcellularLocation>
</comment>
<proteinExistence type="predicted"/>
<evidence type="ECO:0000256" key="5">
    <source>
        <dbReference type="ARBA" id="ARBA00023237"/>
    </source>
</evidence>
<dbReference type="InterPro" id="IPR000184">
    <property type="entry name" value="Bac_surfAg_D15"/>
</dbReference>
<keyword evidence="3" id="KW-0732">Signal</keyword>
<evidence type="ECO:0000313" key="7">
    <source>
        <dbReference type="EMBL" id="EJX01923.1"/>
    </source>
</evidence>
<keyword evidence="2" id="KW-0812">Transmembrane</keyword>
<reference evidence="7" key="1">
    <citation type="journal article" date="2012" name="PLoS ONE">
        <title>Gene sets for utilization of primary and secondary nutrition supplies in the distal gut of endangered iberian lynx.</title>
        <authorList>
            <person name="Alcaide M."/>
            <person name="Messina E."/>
            <person name="Richter M."/>
            <person name="Bargiela R."/>
            <person name="Peplies J."/>
            <person name="Huws S.A."/>
            <person name="Newbold C.J."/>
            <person name="Golyshin P.N."/>
            <person name="Simon M.A."/>
            <person name="Lopez G."/>
            <person name="Yakimov M.M."/>
            <person name="Ferrer M."/>
        </authorList>
    </citation>
    <scope>NUCLEOTIDE SEQUENCE</scope>
</reference>
<evidence type="ECO:0000256" key="2">
    <source>
        <dbReference type="ARBA" id="ARBA00022692"/>
    </source>
</evidence>
<keyword evidence="5" id="KW-0998">Cell outer membrane</keyword>
<protein>
    <submittedName>
        <fullName evidence="7">Outer membrane protein, family</fullName>
    </submittedName>
</protein>
<evidence type="ECO:0000256" key="4">
    <source>
        <dbReference type="ARBA" id="ARBA00023136"/>
    </source>
</evidence>
<dbReference type="Gene3D" id="2.40.160.50">
    <property type="entry name" value="membrane protein fhac: a member of the omp85/tpsb transporter family"/>
    <property type="match status" value="1"/>
</dbReference>
<dbReference type="GO" id="GO:0019867">
    <property type="term" value="C:outer membrane"/>
    <property type="evidence" value="ECO:0007669"/>
    <property type="project" value="InterPro"/>
</dbReference>
<dbReference type="AlphaFoldDB" id="J9GIV2"/>
<dbReference type="PROSITE" id="PS51257">
    <property type="entry name" value="PROKAR_LIPOPROTEIN"/>
    <property type="match status" value="1"/>
</dbReference>
<dbReference type="EMBL" id="AMCI01002765">
    <property type="protein sequence ID" value="EJX01923.1"/>
    <property type="molecule type" value="Genomic_DNA"/>
</dbReference>
<accession>J9GIV2</accession>